<proteinExistence type="predicted"/>
<dbReference type="AlphaFoldDB" id="A0A5J5EWN5"/>
<dbReference type="OrthoDB" id="4954464at2759"/>
<organism evidence="1 2">
    <name type="scientific">Sphaerosporella brunnea</name>
    <dbReference type="NCBI Taxonomy" id="1250544"/>
    <lineage>
        <taxon>Eukaryota</taxon>
        <taxon>Fungi</taxon>
        <taxon>Dikarya</taxon>
        <taxon>Ascomycota</taxon>
        <taxon>Pezizomycotina</taxon>
        <taxon>Pezizomycetes</taxon>
        <taxon>Pezizales</taxon>
        <taxon>Pyronemataceae</taxon>
        <taxon>Sphaerosporella</taxon>
    </lineage>
</organism>
<accession>A0A5J5EWN5</accession>
<gene>
    <name evidence="1" type="ORF">FN846DRAFT_890259</name>
</gene>
<evidence type="ECO:0000313" key="1">
    <source>
        <dbReference type="EMBL" id="KAA8906164.1"/>
    </source>
</evidence>
<dbReference type="InParanoid" id="A0A5J5EWN5"/>
<evidence type="ECO:0008006" key="3">
    <source>
        <dbReference type="Google" id="ProtNLM"/>
    </source>
</evidence>
<dbReference type="EMBL" id="VXIS01000091">
    <property type="protein sequence ID" value="KAA8906164.1"/>
    <property type="molecule type" value="Genomic_DNA"/>
</dbReference>
<protein>
    <recommendedName>
        <fullName evidence="3">Reverse transcriptase RNase H-like domain-containing protein</fullName>
    </recommendedName>
</protein>
<dbReference type="CDD" id="cd09275">
    <property type="entry name" value="RNase_HI_RT_DIRS1"/>
    <property type="match status" value="1"/>
</dbReference>
<dbReference type="SUPFAM" id="SSF53098">
    <property type="entry name" value="Ribonuclease H-like"/>
    <property type="match status" value="1"/>
</dbReference>
<evidence type="ECO:0000313" key="2">
    <source>
        <dbReference type="Proteomes" id="UP000326924"/>
    </source>
</evidence>
<name>A0A5J5EWN5_9PEZI</name>
<keyword evidence="2" id="KW-1185">Reference proteome</keyword>
<comment type="caution">
    <text evidence="1">The sequence shown here is derived from an EMBL/GenBank/DDBJ whole genome shotgun (WGS) entry which is preliminary data.</text>
</comment>
<dbReference type="InterPro" id="IPR012337">
    <property type="entry name" value="RNaseH-like_sf"/>
</dbReference>
<reference evidence="1 2" key="1">
    <citation type="submission" date="2019-09" db="EMBL/GenBank/DDBJ databases">
        <title>Draft genome of the ectomycorrhizal ascomycete Sphaerosporella brunnea.</title>
        <authorList>
            <consortium name="DOE Joint Genome Institute"/>
            <person name="Benucci G.M."/>
            <person name="Marozzi G."/>
            <person name="Antonielli L."/>
            <person name="Sanchez S."/>
            <person name="Marco P."/>
            <person name="Wang X."/>
            <person name="Falini L.B."/>
            <person name="Barry K."/>
            <person name="Haridas S."/>
            <person name="Lipzen A."/>
            <person name="Labutti K."/>
            <person name="Grigoriev I.V."/>
            <person name="Murat C."/>
            <person name="Martin F."/>
            <person name="Albertini E."/>
            <person name="Donnini D."/>
            <person name="Bonito G."/>
        </authorList>
    </citation>
    <scope>NUCLEOTIDE SEQUENCE [LARGE SCALE GENOMIC DNA]</scope>
    <source>
        <strain evidence="1 2">Sb_GMNB300</strain>
    </source>
</reference>
<sequence length="177" mass="19747">MATRKSSLDFRCMPNDGLGGYLLPSRSRGATTSNNPDAGNDAVTKISTCQHTSNADLSKLTWSSAFSKPHSRHHRHKHINYKETLAILTGFKLWTAAFSGKHITIHTDNTGVYHGLNKRSMRVPLRQITLLDALHDIMVSARWIPTADNLLADLLSRSQFAKIAELCPLRFDPQPKD</sequence>
<dbReference type="Proteomes" id="UP000326924">
    <property type="component" value="Unassembled WGS sequence"/>
</dbReference>